<dbReference type="InterPro" id="IPR019734">
    <property type="entry name" value="TPR_rpt"/>
</dbReference>
<protein>
    <submittedName>
        <fullName evidence="3">Uncharacterized protein</fullName>
    </submittedName>
</protein>
<name>K1KXQ4_CECL9</name>
<evidence type="ECO:0000313" key="3">
    <source>
        <dbReference type="EMBL" id="EKB48885.1"/>
    </source>
</evidence>
<feature type="compositionally biased region" description="Basic and acidic residues" evidence="2">
    <location>
        <begin position="172"/>
        <end position="183"/>
    </location>
</feature>
<feature type="compositionally biased region" description="Basic and acidic residues" evidence="2">
    <location>
        <begin position="196"/>
        <end position="210"/>
    </location>
</feature>
<evidence type="ECO:0000256" key="2">
    <source>
        <dbReference type="SAM" id="MobiDB-lite"/>
    </source>
</evidence>
<dbReference type="PROSITE" id="PS50005">
    <property type="entry name" value="TPR"/>
    <property type="match status" value="1"/>
</dbReference>
<comment type="caution">
    <text evidence="3">The sequence shown here is derived from an EMBL/GenBank/DDBJ whole genome shotgun (WGS) entry which is preliminary data.</text>
</comment>
<dbReference type="Proteomes" id="UP000004478">
    <property type="component" value="Unassembled WGS sequence"/>
</dbReference>
<feature type="compositionally biased region" description="Basic and acidic residues" evidence="2">
    <location>
        <begin position="224"/>
        <end position="240"/>
    </location>
</feature>
<keyword evidence="1" id="KW-0802">TPR repeat</keyword>
<dbReference type="PATRIC" id="fig|1225176.3.peg.2692"/>
<feature type="region of interest" description="Disordered" evidence="2">
    <location>
        <begin position="144"/>
        <end position="250"/>
    </location>
</feature>
<evidence type="ECO:0000313" key="4">
    <source>
        <dbReference type="Proteomes" id="UP000004478"/>
    </source>
</evidence>
<keyword evidence="4" id="KW-1185">Reference proteome</keyword>
<proteinExistence type="predicted"/>
<feature type="compositionally biased region" description="Acidic residues" evidence="2">
    <location>
        <begin position="212"/>
        <end position="223"/>
    </location>
</feature>
<feature type="compositionally biased region" description="Acidic residues" evidence="2">
    <location>
        <begin position="184"/>
        <end position="195"/>
    </location>
</feature>
<dbReference type="EMBL" id="AMGM01000039">
    <property type="protein sequence ID" value="EKB48885.1"/>
    <property type="molecule type" value="Genomic_DNA"/>
</dbReference>
<reference evidence="3 4" key="1">
    <citation type="journal article" date="2012" name="J. Bacteriol.">
        <title>Draft Genome Sequence of Cecembia lonarensis Strain LW9T, Isolated from Lonar Lake, a Haloalkaline Lake in India.</title>
        <authorList>
            <person name="Shivaji S."/>
            <person name="Ara S."/>
            <person name="Singh A."/>
            <person name="Pinnaka A.K."/>
        </authorList>
    </citation>
    <scope>NUCLEOTIDE SEQUENCE [LARGE SCALE GENOMIC DNA]</scope>
    <source>
        <strain evidence="3 4">LW9</strain>
    </source>
</reference>
<dbReference type="InterPro" id="IPR011990">
    <property type="entry name" value="TPR-like_helical_dom_sf"/>
</dbReference>
<dbReference type="AlphaFoldDB" id="K1KXQ4"/>
<gene>
    <name evidence="3" type="ORF">B879_02527</name>
</gene>
<accession>K1KXQ4</accession>
<evidence type="ECO:0000256" key="1">
    <source>
        <dbReference type="PROSITE-ProRule" id="PRU00339"/>
    </source>
</evidence>
<organism evidence="3 4">
    <name type="scientific">Cecembia lonarensis (strain CCUG 58316 / KCTC 22772 / LW9)</name>
    <dbReference type="NCBI Taxonomy" id="1225176"/>
    <lineage>
        <taxon>Bacteria</taxon>
        <taxon>Pseudomonadati</taxon>
        <taxon>Bacteroidota</taxon>
        <taxon>Cytophagia</taxon>
        <taxon>Cytophagales</taxon>
        <taxon>Cyclobacteriaceae</taxon>
        <taxon>Cecembia</taxon>
    </lineage>
</organism>
<dbReference type="SUPFAM" id="SSF48452">
    <property type="entry name" value="TPR-like"/>
    <property type="match status" value="1"/>
</dbReference>
<dbReference type="Gene3D" id="1.25.40.10">
    <property type="entry name" value="Tetratricopeptide repeat domain"/>
    <property type="match status" value="1"/>
</dbReference>
<sequence>MVFRLIFSLLLLIPASWTDIGKKNRAIKEAARSYAETDYEQSVERHLALSTDFGINTPTSNFNLALSYHYNGQLEEAQRTYQQLQSTDNKLIASFAANQNGILLAQQNQFEEALSAFKFSLIKDPTNEQARYNYELLSRWLEENPDRQEQQDDQGEDQDQQDDQQDQDQDQDQDKQSQEKKDGEGDEKTDEDEASESEKKDDKSGEKSQQEEPSDEPSDLESDLSEREKAMERMKEKLEEMNLTPEQAAQILEAMNAAELRYIQQNRKKPTKRPERGLPEW</sequence>
<feature type="repeat" description="TPR" evidence="1">
    <location>
        <begin position="94"/>
        <end position="127"/>
    </location>
</feature>
<feature type="compositionally biased region" description="Acidic residues" evidence="2">
    <location>
        <begin position="151"/>
        <end position="171"/>
    </location>
</feature>
<dbReference type="SMART" id="SM00028">
    <property type="entry name" value="TPR"/>
    <property type="match status" value="2"/>
</dbReference>